<dbReference type="Pfam" id="PF02397">
    <property type="entry name" value="Bac_transf"/>
    <property type="match status" value="1"/>
</dbReference>
<organism evidence="4 5">
    <name type="scientific">Listeria aquatica</name>
    <dbReference type="NCBI Taxonomy" id="1494960"/>
    <lineage>
        <taxon>Bacteria</taxon>
        <taxon>Bacillati</taxon>
        <taxon>Bacillota</taxon>
        <taxon>Bacilli</taxon>
        <taxon>Bacillales</taxon>
        <taxon>Listeriaceae</taxon>
        <taxon>Listeria</taxon>
    </lineage>
</organism>
<dbReference type="PANTHER" id="PTHR30576">
    <property type="entry name" value="COLANIC BIOSYNTHESIS UDP-GLUCOSE LIPID CARRIER TRANSFERASE"/>
    <property type="match status" value="1"/>
</dbReference>
<evidence type="ECO:0000256" key="1">
    <source>
        <dbReference type="ARBA" id="ARBA00006464"/>
    </source>
</evidence>
<keyword evidence="2" id="KW-0812">Transmembrane</keyword>
<sequence>MVFQTKEKAEYVKWKMRGDRVMSLVALLLFFPLFLLIGFCIKITDWKSPILFKQKRVGKEGRTFYMYKFRTMCPDAEAQFEQYLKQNEIEGAMFKIREDPRVTKMGRILRKTSLDELPQIWNVLKGEMSLVGPRPPLPREVAEYSLYDKQRLLITPGCTGLWQVSGRNQLSFKEMVELDLHYIHHLSWKQDFKIICKTILVVILLKGAY</sequence>
<keyword evidence="2" id="KW-1133">Transmembrane helix</keyword>
<name>A0A841ZQU2_9LIST</name>
<keyword evidence="2" id="KW-0472">Membrane</keyword>
<gene>
    <name evidence="4" type="ORF">HB912_06745</name>
</gene>
<dbReference type="GO" id="GO:0016780">
    <property type="term" value="F:phosphotransferase activity, for other substituted phosphate groups"/>
    <property type="evidence" value="ECO:0007669"/>
    <property type="project" value="TreeGrafter"/>
</dbReference>
<keyword evidence="4" id="KW-0808">Transferase</keyword>
<dbReference type="Proteomes" id="UP000559885">
    <property type="component" value="Unassembled WGS sequence"/>
</dbReference>
<dbReference type="PANTHER" id="PTHR30576:SF10">
    <property type="entry name" value="SLL5057 PROTEIN"/>
    <property type="match status" value="1"/>
</dbReference>
<dbReference type="RefSeq" id="WP_185373796.1">
    <property type="nucleotide sequence ID" value="NZ_JAARRM010000002.1"/>
</dbReference>
<comment type="similarity">
    <text evidence="1">Belongs to the bacterial sugar transferase family.</text>
</comment>
<accession>A0A841ZQU2</accession>
<protein>
    <submittedName>
        <fullName evidence="4">Sugar transferase</fullName>
    </submittedName>
</protein>
<feature type="transmembrane region" description="Helical" evidence="2">
    <location>
        <begin position="21"/>
        <end position="39"/>
    </location>
</feature>
<evidence type="ECO:0000259" key="3">
    <source>
        <dbReference type="Pfam" id="PF02397"/>
    </source>
</evidence>
<dbReference type="EMBL" id="JAARRM010000002">
    <property type="protein sequence ID" value="MBC1521340.1"/>
    <property type="molecule type" value="Genomic_DNA"/>
</dbReference>
<dbReference type="AlphaFoldDB" id="A0A841ZQU2"/>
<comment type="caution">
    <text evidence="4">The sequence shown here is derived from an EMBL/GenBank/DDBJ whole genome shotgun (WGS) entry which is preliminary data.</text>
</comment>
<reference evidence="4 5" key="1">
    <citation type="submission" date="2020-03" db="EMBL/GenBank/DDBJ databases">
        <title>Soil Listeria distribution.</title>
        <authorList>
            <person name="Liao J."/>
            <person name="Wiedmann M."/>
        </authorList>
    </citation>
    <scope>NUCLEOTIDE SEQUENCE [LARGE SCALE GENOMIC DNA]</scope>
    <source>
        <strain evidence="4 5">FSL L7-1507</strain>
    </source>
</reference>
<evidence type="ECO:0000256" key="2">
    <source>
        <dbReference type="SAM" id="Phobius"/>
    </source>
</evidence>
<feature type="domain" description="Bacterial sugar transferase" evidence="3">
    <location>
        <begin position="18"/>
        <end position="203"/>
    </location>
</feature>
<evidence type="ECO:0000313" key="5">
    <source>
        <dbReference type="Proteomes" id="UP000559885"/>
    </source>
</evidence>
<dbReference type="InterPro" id="IPR003362">
    <property type="entry name" value="Bact_transf"/>
</dbReference>
<evidence type="ECO:0000313" key="4">
    <source>
        <dbReference type="EMBL" id="MBC1521340.1"/>
    </source>
</evidence>
<proteinExistence type="inferred from homology"/>